<dbReference type="PROSITE" id="PS00870">
    <property type="entry name" value="CLPAB_1"/>
    <property type="match status" value="1"/>
</dbReference>
<evidence type="ECO:0000256" key="7">
    <source>
        <dbReference type="SAM" id="MobiDB-lite"/>
    </source>
</evidence>
<dbReference type="AlphaFoldDB" id="A0A2K1J193"/>
<evidence type="ECO:0000256" key="2">
    <source>
        <dbReference type="ARBA" id="ARBA00022741"/>
    </source>
</evidence>
<dbReference type="Gramene" id="Pp3c18_15840V3.2">
    <property type="protein sequence ID" value="Pp3c18_15840V3.2"/>
    <property type="gene ID" value="Pp3c18_15840"/>
</dbReference>
<name>A0A2K1J193_PHYPA</name>
<dbReference type="InterPro" id="IPR028299">
    <property type="entry name" value="ClpA/B_CS2"/>
</dbReference>
<dbReference type="PaxDb" id="3218-PP1S3_208V6.1"/>
<keyword evidence="1 5" id="KW-0677">Repeat</keyword>
<dbReference type="SUPFAM" id="SSF81923">
    <property type="entry name" value="Double Clp-N motif"/>
    <property type="match status" value="1"/>
</dbReference>
<dbReference type="PROSITE" id="PS00871">
    <property type="entry name" value="CLPAB_2"/>
    <property type="match status" value="1"/>
</dbReference>
<evidence type="ECO:0000313" key="10">
    <source>
        <dbReference type="EnsemblPlants" id="Pp3c18_15840V3.1"/>
    </source>
</evidence>
<dbReference type="SMART" id="SM01086">
    <property type="entry name" value="ClpB_D2-small"/>
    <property type="match status" value="1"/>
</dbReference>
<dbReference type="EnsemblPlants" id="Pp3c18_15840V3.1">
    <property type="protein sequence ID" value="Pp3c18_15840V3.1"/>
    <property type="gene ID" value="Pp3c18_15840"/>
</dbReference>
<evidence type="ECO:0000259" key="8">
    <source>
        <dbReference type="PROSITE" id="PS51903"/>
    </source>
</evidence>
<dbReference type="Pfam" id="PF02861">
    <property type="entry name" value="Clp_N"/>
    <property type="match status" value="1"/>
</dbReference>
<sequence length="988" mass="107235">MEVLASAVTMRSSVPSSSSIDYFHNVPRRSQAAPSRRTSTGVGNSALSRHHEGLRASSAVDILRPLSLTEGFEVAVHSHLSMGRSIEQQSRGIVTAVFERFTERAIKSVMLAQREAKALGKREVGTEQLLLGLIAEDRGSEGYLSSGVTIDRAREAVKALLNESEGSNLLGPATDVPFSHGSKRVFEAALEHSKKMGHNYIAPEHIAIALLAVDDGGASKVLDKLGVKKGKLQSEAVAKLQGELEKEGRAASSSVAMPQKAAAGGTPSKRGSSRKEKSALNDFCVDLTAKAAEGKVDPVIGRDQEVQRVVQILARRTKNNPILLGEPGVGKTAIAEGLAMRICKGDVPDFLIGKRVMSLDMGLLLAGAKERGEMETRVTSLIEETRSAGNVILLIDEVHTLVGSGSVGRGGSAGAGLDIANLLKPALARGELQCIGATTLDEHRKHIEKDKALARRFQPVMVLEPSQEDAVTILMGLRSRYEEHHRCHITSEAVETAVYLASRYIADRFLPDKAIDLLDEAGSRARINSFRKRKERQTSILTKSPSEYWREIRAVQASQESILVSVSGSTDAPGEDLSSPSTTESIEAELGNDALSVPNNDVLDASIVSDDEEFAEGPVVVGPSEIAAVASMWSGIPVEQLTNDEQIKLMNLEKLLQTRVVGQDDAVNAISRAVRRARVGLKDPNRPIAAMLFCGPTGVGKTELTKALAQHYFGSEESMIRLDMSEYMERHTVSKLVGSPPGYVGYGEGGILTEAVRRRPFTVILMDEIEKAHPDVFNMLLQIFEDGHLTDSQGRKVSFKNVLIVMTSNIGSQQIAKGGSSRIGFTYHNPDEADGGKYSQLKELVMDELKGYFRPELLNRLDEVVVFRSLEKSQVRAIVDIMLEETKTRLSARGLNLEISEAMVKLICDQGYDRSYGARPLRRAVMSLVEDNLSEALLQGEFKDGDTALIDIDETGNPKVLRYEKPNVCDHGLCLPELKTVSVSSPPS</sequence>
<dbReference type="OMA" id="AYHKCKY"/>
<dbReference type="Pfam" id="PF10431">
    <property type="entry name" value="ClpB_D2-small"/>
    <property type="match status" value="1"/>
</dbReference>
<dbReference type="InterPro" id="IPR003593">
    <property type="entry name" value="AAA+_ATPase"/>
</dbReference>
<dbReference type="CDD" id="cd00009">
    <property type="entry name" value="AAA"/>
    <property type="match status" value="1"/>
</dbReference>
<comment type="similarity">
    <text evidence="6">Belongs to the ClpA/ClpB family.</text>
</comment>
<dbReference type="InterPro" id="IPR036628">
    <property type="entry name" value="Clp_N_dom_sf"/>
</dbReference>
<dbReference type="InterPro" id="IPR027417">
    <property type="entry name" value="P-loop_NTPase"/>
</dbReference>
<organism evidence="9">
    <name type="scientific">Physcomitrium patens</name>
    <name type="common">Spreading-leaved earth moss</name>
    <name type="synonym">Physcomitrella patens</name>
    <dbReference type="NCBI Taxonomy" id="3218"/>
    <lineage>
        <taxon>Eukaryota</taxon>
        <taxon>Viridiplantae</taxon>
        <taxon>Streptophyta</taxon>
        <taxon>Embryophyta</taxon>
        <taxon>Bryophyta</taxon>
        <taxon>Bryophytina</taxon>
        <taxon>Bryopsida</taxon>
        <taxon>Funariidae</taxon>
        <taxon>Funariales</taxon>
        <taxon>Funariaceae</taxon>
        <taxon>Physcomitrium</taxon>
    </lineage>
</organism>
<dbReference type="InterPro" id="IPR004176">
    <property type="entry name" value="Clp_R_N"/>
</dbReference>
<dbReference type="PANTHER" id="PTHR11638">
    <property type="entry name" value="ATP-DEPENDENT CLP PROTEASE"/>
    <property type="match status" value="1"/>
</dbReference>
<dbReference type="PRINTS" id="PR00300">
    <property type="entry name" value="CLPPROTEASEA"/>
</dbReference>
<feature type="region of interest" description="Disordered" evidence="7">
    <location>
        <begin position="25"/>
        <end position="50"/>
    </location>
</feature>
<dbReference type="InterPro" id="IPR018368">
    <property type="entry name" value="ClpA/B_CS1"/>
</dbReference>
<dbReference type="Gene3D" id="1.10.1780.10">
    <property type="entry name" value="Clp, N-terminal domain"/>
    <property type="match status" value="1"/>
</dbReference>
<dbReference type="CDD" id="cd19499">
    <property type="entry name" value="RecA-like_ClpB_Hsp104-like"/>
    <property type="match status" value="1"/>
</dbReference>
<dbReference type="GO" id="GO:0044183">
    <property type="term" value="F:protein folding chaperone"/>
    <property type="evidence" value="ECO:0000318"/>
    <property type="project" value="GO_Central"/>
</dbReference>
<feature type="domain" description="Clp R" evidence="8">
    <location>
        <begin position="98"/>
        <end position="243"/>
    </location>
</feature>
<dbReference type="SMART" id="SM00382">
    <property type="entry name" value="AAA"/>
    <property type="match status" value="2"/>
</dbReference>
<dbReference type="GeneID" id="112295313"/>
<dbReference type="InterPro" id="IPR019489">
    <property type="entry name" value="Clp_ATPase_C"/>
</dbReference>
<dbReference type="FunFam" id="3.40.50.300:FF:000025">
    <property type="entry name" value="ATP-dependent Clp protease subunit"/>
    <property type="match status" value="1"/>
</dbReference>
<dbReference type="Proteomes" id="UP000006727">
    <property type="component" value="Chromosome 18"/>
</dbReference>
<keyword evidence="2 6" id="KW-0547">Nucleotide-binding</keyword>
<keyword evidence="3 6" id="KW-0067">ATP-binding</keyword>
<dbReference type="Gene3D" id="1.10.8.60">
    <property type="match status" value="2"/>
</dbReference>
<dbReference type="InterPro" id="IPR003959">
    <property type="entry name" value="ATPase_AAA_core"/>
</dbReference>
<evidence type="ECO:0000256" key="1">
    <source>
        <dbReference type="ARBA" id="ARBA00022737"/>
    </source>
</evidence>
<dbReference type="FunFam" id="1.10.8.60:FF:000017">
    <property type="entry name" value="ATP-dependent chaperone ClpB"/>
    <property type="match status" value="1"/>
</dbReference>
<evidence type="ECO:0000256" key="6">
    <source>
        <dbReference type="RuleBase" id="RU004432"/>
    </source>
</evidence>
<dbReference type="OrthoDB" id="47330at2759"/>
<dbReference type="Pfam" id="PF07724">
    <property type="entry name" value="AAA_2"/>
    <property type="match status" value="1"/>
</dbReference>
<dbReference type="SUPFAM" id="SSF52540">
    <property type="entry name" value="P-loop containing nucleoside triphosphate hydrolases"/>
    <property type="match status" value="2"/>
</dbReference>
<protein>
    <recommendedName>
        <fullName evidence="8">Clp R domain-containing protein</fullName>
    </recommendedName>
</protein>
<dbReference type="FunFam" id="3.40.50.300:FF:000010">
    <property type="entry name" value="Chaperone clpB 1, putative"/>
    <property type="match status" value="1"/>
</dbReference>
<dbReference type="PANTHER" id="PTHR11638:SF185">
    <property type="entry name" value="ATP-DEPENDENT CLP PROTEASE ATP-BINDING SUBUNIT"/>
    <property type="match status" value="1"/>
</dbReference>
<dbReference type="RefSeq" id="XP_024402472.1">
    <property type="nucleotide sequence ID" value="XM_024546704.2"/>
</dbReference>
<dbReference type="InterPro" id="IPR001270">
    <property type="entry name" value="ClpA/B"/>
</dbReference>
<reference evidence="9 11" key="1">
    <citation type="journal article" date="2008" name="Science">
        <title>The Physcomitrella genome reveals evolutionary insights into the conquest of land by plants.</title>
        <authorList>
            <person name="Rensing S."/>
            <person name="Lang D."/>
            <person name="Zimmer A."/>
            <person name="Terry A."/>
            <person name="Salamov A."/>
            <person name="Shapiro H."/>
            <person name="Nishiyama T."/>
            <person name="Perroud P.-F."/>
            <person name="Lindquist E."/>
            <person name="Kamisugi Y."/>
            <person name="Tanahashi T."/>
            <person name="Sakakibara K."/>
            <person name="Fujita T."/>
            <person name="Oishi K."/>
            <person name="Shin-I T."/>
            <person name="Kuroki Y."/>
            <person name="Toyoda A."/>
            <person name="Suzuki Y."/>
            <person name="Hashimoto A."/>
            <person name="Yamaguchi K."/>
            <person name="Sugano A."/>
            <person name="Kohara Y."/>
            <person name="Fujiyama A."/>
            <person name="Anterola A."/>
            <person name="Aoki S."/>
            <person name="Ashton N."/>
            <person name="Barbazuk W.B."/>
            <person name="Barker E."/>
            <person name="Bennetzen J."/>
            <person name="Bezanilla M."/>
            <person name="Blankenship R."/>
            <person name="Cho S.H."/>
            <person name="Dutcher S."/>
            <person name="Estelle M."/>
            <person name="Fawcett J.A."/>
            <person name="Gundlach H."/>
            <person name="Hanada K."/>
            <person name="Heyl A."/>
            <person name="Hicks K.A."/>
            <person name="Hugh J."/>
            <person name="Lohr M."/>
            <person name="Mayer K."/>
            <person name="Melkozernov A."/>
            <person name="Murata T."/>
            <person name="Nelson D."/>
            <person name="Pils B."/>
            <person name="Prigge M."/>
            <person name="Reiss B."/>
            <person name="Renner T."/>
            <person name="Rombauts S."/>
            <person name="Rushton P."/>
            <person name="Sanderfoot A."/>
            <person name="Schween G."/>
            <person name="Shiu S.-H."/>
            <person name="Stueber K."/>
            <person name="Theodoulou F.L."/>
            <person name="Tu H."/>
            <person name="Van de Peer Y."/>
            <person name="Verrier P.J."/>
            <person name="Waters E."/>
            <person name="Wood A."/>
            <person name="Yang L."/>
            <person name="Cove D."/>
            <person name="Cuming A."/>
            <person name="Hasebe M."/>
            <person name="Lucas S."/>
            <person name="Mishler D.B."/>
            <person name="Reski R."/>
            <person name="Grigoriev I."/>
            <person name="Quatrano R.S."/>
            <person name="Boore J.L."/>
        </authorList>
    </citation>
    <scope>NUCLEOTIDE SEQUENCE [LARGE SCALE GENOMIC DNA]</scope>
    <source>
        <strain evidence="10 11">cv. Gransden 2004</strain>
    </source>
</reference>
<evidence type="ECO:0000313" key="9">
    <source>
        <dbReference type="EMBL" id="PNR35300.1"/>
    </source>
</evidence>
<dbReference type="InterPro" id="IPR041546">
    <property type="entry name" value="ClpA/ClpB_AAA_lid"/>
</dbReference>
<feature type="region of interest" description="Disordered" evidence="7">
    <location>
        <begin position="248"/>
        <end position="275"/>
    </location>
</feature>
<reference evidence="9 11" key="2">
    <citation type="journal article" date="2018" name="Plant J.">
        <title>The Physcomitrella patens chromosome-scale assembly reveals moss genome structure and evolution.</title>
        <authorList>
            <person name="Lang D."/>
            <person name="Ullrich K.K."/>
            <person name="Murat F."/>
            <person name="Fuchs J."/>
            <person name="Jenkins J."/>
            <person name="Haas F.B."/>
            <person name="Piednoel M."/>
            <person name="Gundlach H."/>
            <person name="Van Bel M."/>
            <person name="Meyberg R."/>
            <person name="Vives C."/>
            <person name="Morata J."/>
            <person name="Symeonidi A."/>
            <person name="Hiss M."/>
            <person name="Muchero W."/>
            <person name="Kamisugi Y."/>
            <person name="Saleh O."/>
            <person name="Blanc G."/>
            <person name="Decker E.L."/>
            <person name="van Gessel N."/>
            <person name="Grimwood J."/>
            <person name="Hayes R.D."/>
            <person name="Graham S.W."/>
            <person name="Gunter L.E."/>
            <person name="McDaniel S.F."/>
            <person name="Hoernstein S.N.W."/>
            <person name="Larsson A."/>
            <person name="Li F.W."/>
            <person name="Perroud P.F."/>
            <person name="Phillips J."/>
            <person name="Ranjan P."/>
            <person name="Rokshar D.S."/>
            <person name="Rothfels C.J."/>
            <person name="Schneider L."/>
            <person name="Shu S."/>
            <person name="Stevenson D.W."/>
            <person name="Thummler F."/>
            <person name="Tillich M."/>
            <person name="Villarreal Aguilar J.C."/>
            <person name="Widiez T."/>
            <person name="Wong G.K."/>
            <person name="Wymore A."/>
            <person name="Zhang Y."/>
            <person name="Zimmer A.D."/>
            <person name="Quatrano R.S."/>
            <person name="Mayer K.F.X."/>
            <person name="Goodstein D."/>
            <person name="Casacuberta J.M."/>
            <person name="Vandepoele K."/>
            <person name="Reski R."/>
            <person name="Cuming A.C."/>
            <person name="Tuskan G.A."/>
            <person name="Maumus F."/>
            <person name="Salse J."/>
            <person name="Schmutz J."/>
            <person name="Rensing S.A."/>
        </authorList>
    </citation>
    <scope>NUCLEOTIDE SEQUENCE [LARGE SCALE GENOMIC DNA]</scope>
    <source>
        <strain evidence="10 11">cv. Gransden 2004</strain>
    </source>
</reference>
<dbReference type="EMBL" id="ABEU02000018">
    <property type="protein sequence ID" value="PNR35300.1"/>
    <property type="molecule type" value="Genomic_DNA"/>
</dbReference>
<dbReference type="GO" id="GO:0005524">
    <property type="term" value="F:ATP binding"/>
    <property type="evidence" value="ECO:0007669"/>
    <property type="project" value="UniProtKB-KW"/>
</dbReference>
<dbReference type="Pfam" id="PF17871">
    <property type="entry name" value="AAA_lid_9"/>
    <property type="match status" value="1"/>
</dbReference>
<keyword evidence="4 6" id="KW-0143">Chaperone</keyword>
<dbReference type="Gramene" id="Pp3c18_15840V3.1">
    <property type="protein sequence ID" value="Pp3c18_15840V3.1"/>
    <property type="gene ID" value="Pp3c18_15840"/>
</dbReference>
<dbReference type="PROSITE" id="PS51903">
    <property type="entry name" value="CLP_R"/>
    <property type="match status" value="1"/>
</dbReference>
<evidence type="ECO:0000256" key="4">
    <source>
        <dbReference type="ARBA" id="ARBA00023186"/>
    </source>
</evidence>
<dbReference type="Pfam" id="PF00004">
    <property type="entry name" value="AAA"/>
    <property type="match status" value="1"/>
</dbReference>
<keyword evidence="11" id="KW-1185">Reference proteome</keyword>
<dbReference type="STRING" id="3218.A0A2K1J193"/>
<proteinExistence type="inferred from homology"/>
<dbReference type="GO" id="GO:0016887">
    <property type="term" value="F:ATP hydrolysis activity"/>
    <property type="evidence" value="ECO:0007669"/>
    <property type="project" value="InterPro"/>
</dbReference>
<dbReference type="Gene3D" id="3.40.50.300">
    <property type="entry name" value="P-loop containing nucleotide triphosphate hydrolases"/>
    <property type="match status" value="2"/>
</dbReference>
<dbReference type="InterPro" id="IPR050130">
    <property type="entry name" value="ClpA_ClpB"/>
</dbReference>
<feature type="compositionally biased region" description="Polar residues" evidence="7">
    <location>
        <begin position="32"/>
        <end position="47"/>
    </location>
</feature>
<gene>
    <name evidence="10" type="primary">LOC112295313</name>
    <name evidence="9" type="ORF">PHYPA_023200</name>
</gene>
<dbReference type="EnsemblPlants" id="Pp3c18_15840V3.2">
    <property type="protein sequence ID" value="Pp3c18_15840V3.2"/>
    <property type="gene ID" value="Pp3c18_15840"/>
</dbReference>
<evidence type="ECO:0000256" key="5">
    <source>
        <dbReference type="PROSITE-ProRule" id="PRU01251"/>
    </source>
</evidence>
<accession>A0A2K1J193</accession>
<evidence type="ECO:0000313" key="11">
    <source>
        <dbReference type="Proteomes" id="UP000006727"/>
    </source>
</evidence>
<evidence type="ECO:0000256" key="3">
    <source>
        <dbReference type="ARBA" id="ARBA00022840"/>
    </source>
</evidence>
<reference evidence="10" key="3">
    <citation type="submission" date="2020-12" db="UniProtKB">
        <authorList>
            <consortium name="EnsemblPlants"/>
        </authorList>
    </citation>
    <scope>IDENTIFICATION</scope>
</reference>